<feature type="coiled-coil region" evidence="1">
    <location>
        <begin position="116"/>
        <end position="143"/>
    </location>
</feature>
<protein>
    <submittedName>
        <fullName evidence="2">Uncharacterized protein</fullName>
    </submittedName>
</protein>
<keyword evidence="1" id="KW-0175">Coiled coil</keyword>
<dbReference type="KEGG" id="sre:PTSG_13056"/>
<accession>F2UPT5</accession>
<organism evidence="3">
    <name type="scientific">Salpingoeca rosetta (strain ATCC 50818 / BSB-021)</name>
    <dbReference type="NCBI Taxonomy" id="946362"/>
    <lineage>
        <taxon>Eukaryota</taxon>
        <taxon>Choanoflagellata</taxon>
        <taxon>Craspedida</taxon>
        <taxon>Salpingoecidae</taxon>
        <taxon>Salpingoeca</taxon>
    </lineage>
</organism>
<evidence type="ECO:0000313" key="2">
    <source>
        <dbReference type="EMBL" id="EGD79640.1"/>
    </source>
</evidence>
<dbReference type="AlphaFoldDB" id="F2UPT5"/>
<reference evidence="2" key="1">
    <citation type="submission" date="2009-08" db="EMBL/GenBank/DDBJ databases">
        <title>Annotation of Salpingoeca rosetta.</title>
        <authorList>
            <consortium name="The Broad Institute Genome Sequencing Platform"/>
            <person name="Russ C."/>
            <person name="Cuomo C."/>
            <person name="Burger G."/>
            <person name="Gray M.W."/>
            <person name="Holland P.W.H."/>
            <person name="King N."/>
            <person name="Lang F.B.F."/>
            <person name="Roger A.J."/>
            <person name="Ruiz-Trillo I."/>
            <person name="Young S.K."/>
            <person name="Zeng Q."/>
            <person name="Gargeya S."/>
            <person name="Alvarado L."/>
            <person name="Berlin A."/>
            <person name="Chapman S.B."/>
            <person name="Chen Z."/>
            <person name="Freedman E."/>
            <person name="Gellesch M."/>
            <person name="Goldberg J."/>
            <person name="Griggs A."/>
            <person name="Gujja S."/>
            <person name="Heilman E."/>
            <person name="Heiman D."/>
            <person name="Howarth C."/>
            <person name="Mehta T."/>
            <person name="Neiman D."/>
            <person name="Pearson M."/>
            <person name="Roberts A."/>
            <person name="Saif S."/>
            <person name="Shea T."/>
            <person name="Shenoy N."/>
            <person name="Sisk P."/>
            <person name="Stolte C."/>
            <person name="Sykes S."/>
            <person name="White J."/>
            <person name="Yandava C."/>
            <person name="Haas B."/>
            <person name="Nusbaum C."/>
            <person name="Birren B."/>
        </authorList>
    </citation>
    <scope>NUCLEOTIDE SEQUENCE [LARGE SCALE GENOMIC DNA]</scope>
    <source>
        <strain evidence="2">ATCC 50818</strain>
    </source>
</reference>
<dbReference type="RefSeq" id="XP_004988868.1">
    <property type="nucleotide sequence ID" value="XM_004988811.1"/>
</dbReference>
<keyword evidence="3" id="KW-1185">Reference proteome</keyword>
<dbReference type="EMBL" id="GL832987">
    <property type="protein sequence ID" value="EGD79640.1"/>
    <property type="molecule type" value="Genomic_DNA"/>
</dbReference>
<dbReference type="InParanoid" id="F2UPT5"/>
<gene>
    <name evidence="2" type="ORF">PTSG_13056</name>
</gene>
<evidence type="ECO:0000313" key="3">
    <source>
        <dbReference type="Proteomes" id="UP000007799"/>
    </source>
</evidence>
<sequence length="147" mass="16572">MSVLDMTEAEMDRVIARFETVWDVLVDGAKKAMATVKAAFDLVMNAFCLVGVAISEVKVLSRNVWRSMMWSHADYLKEAEKHVRLAQRGYDHACNLLRLFVADFKADESPEMTKMVKAARDARDKARQQLDAAKERCANLKSQATSS</sequence>
<dbReference type="Proteomes" id="UP000007799">
    <property type="component" value="Unassembled WGS sequence"/>
</dbReference>
<evidence type="ECO:0000256" key="1">
    <source>
        <dbReference type="SAM" id="Coils"/>
    </source>
</evidence>
<name>F2UPT5_SALR5</name>
<dbReference type="GeneID" id="16069410"/>
<proteinExistence type="predicted"/>